<dbReference type="InterPro" id="IPR031566">
    <property type="entry name" value="CitMHS_2"/>
</dbReference>
<organism evidence="3 4">
    <name type="scientific">Aeoliella straminimaris</name>
    <dbReference type="NCBI Taxonomy" id="2954799"/>
    <lineage>
        <taxon>Bacteria</taxon>
        <taxon>Pseudomonadati</taxon>
        <taxon>Planctomycetota</taxon>
        <taxon>Planctomycetia</taxon>
        <taxon>Pirellulales</taxon>
        <taxon>Lacipirellulaceae</taxon>
        <taxon>Aeoliella</taxon>
    </lineage>
</organism>
<gene>
    <name evidence="3" type="ORF">NG895_29170</name>
</gene>
<keyword evidence="2" id="KW-1133">Transmembrane helix</keyword>
<feature type="transmembrane region" description="Helical" evidence="2">
    <location>
        <begin position="88"/>
        <end position="107"/>
    </location>
</feature>
<feature type="compositionally biased region" description="Basic and acidic residues" evidence="1">
    <location>
        <begin position="48"/>
        <end position="63"/>
    </location>
</feature>
<feature type="region of interest" description="Disordered" evidence="1">
    <location>
        <begin position="46"/>
        <end position="76"/>
    </location>
</feature>
<feature type="transmembrane region" description="Helical" evidence="2">
    <location>
        <begin position="210"/>
        <end position="231"/>
    </location>
</feature>
<feature type="transmembrane region" description="Helical" evidence="2">
    <location>
        <begin position="168"/>
        <end position="190"/>
    </location>
</feature>
<feature type="transmembrane region" description="Helical" evidence="2">
    <location>
        <begin position="119"/>
        <end position="137"/>
    </location>
</feature>
<proteinExistence type="predicted"/>
<evidence type="ECO:0000313" key="3">
    <source>
        <dbReference type="EMBL" id="MCO6047993.1"/>
    </source>
</evidence>
<dbReference type="Proteomes" id="UP001155241">
    <property type="component" value="Unassembled WGS sequence"/>
</dbReference>
<dbReference type="AlphaFoldDB" id="A0A9X2FGK9"/>
<dbReference type="RefSeq" id="WP_252856108.1">
    <property type="nucleotide sequence ID" value="NZ_JAMXLR010000095.1"/>
</dbReference>
<evidence type="ECO:0000256" key="2">
    <source>
        <dbReference type="SAM" id="Phobius"/>
    </source>
</evidence>
<comment type="caution">
    <text evidence="3">The sequence shown here is derived from an EMBL/GenBank/DDBJ whole genome shotgun (WGS) entry which is preliminary data.</text>
</comment>
<feature type="transmembrane region" description="Helical" evidence="2">
    <location>
        <begin position="334"/>
        <end position="351"/>
    </location>
</feature>
<feature type="transmembrane region" description="Helical" evidence="2">
    <location>
        <begin position="526"/>
        <end position="549"/>
    </location>
</feature>
<feature type="transmembrane region" description="Helical" evidence="2">
    <location>
        <begin position="286"/>
        <end position="305"/>
    </location>
</feature>
<name>A0A9X2FGK9_9BACT</name>
<feature type="transmembrane region" description="Helical" evidence="2">
    <location>
        <begin position="12"/>
        <end position="32"/>
    </location>
</feature>
<accession>A0A9X2FGK9</accession>
<dbReference type="EMBL" id="JAMXLR010000095">
    <property type="protein sequence ID" value="MCO6047993.1"/>
    <property type="molecule type" value="Genomic_DNA"/>
</dbReference>
<evidence type="ECO:0000313" key="4">
    <source>
        <dbReference type="Proteomes" id="UP001155241"/>
    </source>
</evidence>
<feature type="transmembrane region" description="Helical" evidence="2">
    <location>
        <begin position="487"/>
        <end position="505"/>
    </location>
</feature>
<sequence length="550" mass="59737">MSHSSGHGSSAPVVTSIVALVLAYAVAAALGLPQYGTRLIVDNLSHGGHADTHEETTGEHHDAAPPVEQSHAADEGDAVVHESKAPPFYTVIPFVLLLGAIAVFPLIPHVEHWWEGNLNRFKVAASLGVLTLLYYAFMHSHPIDGHWPFHYVAAPTSDGANWSMVNAILGNALISEFIPFIVLLFSLYTISGGIRIGGDLRANPMTNASFIAAGGLLASFIGTTGAAMVLIRPLLETNKERQHVVHTVVFFIFVVCNCGGCLLPIGDPPLFLGYLEGVSFTWTLHALWKPWLLCNGLLIAMYLVLDEFAYYRRETVADIYRDITHTTKLRFEGLAMNIPLLLGVVLAVALLDPTKTLPGTDVHPWMFSREIVQLALVAIALHLGNQSIRERNNFNYHAIVEVAALFCGIFICMQPALQILGEYGHQLGTLIGAEDGKLAPIHYYWLTGGLSSVLDNAPTYLVFFKTAETTPGLFGELVPGTSVDHPVLVAISLGAVFMGAMTYIGNGPNFMVRAIAEKAGVKMPSFFGYVGYSCLYLLPILFIVAWTIIY</sequence>
<protein>
    <submittedName>
        <fullName evidence="3">Sodium:proton antiporter</fullName>
    </submittedName>
</protein>
<feature type="transmembrane region" description="Helical" evidence="2">
    <location>
        <begin position="243"/>
        <end position="266"/>
    </location>
</feature>
<feature type="transmembrane region" description="Helical" evidence="2">
    <location>
        <begin position="363"/>
        <end position="384"/>
    </location>
</feature>
<keyword evidence="2" id="KW-0472">Membrane</keyword>
<feature type="transmembrane region" description="Helical" evidence="2">
    <location>
        <begin position="396"/>
        <end position="417"/>
    </location>
</feature>
<reference evidence="3" key="1">
    <citation type="submission" date="2022-06" db="EMBL/GenBank/DDBJ databases">
        <title>Aeoliella straminimaris, a novel planctomycete from sediments.</title>
        <authorList>
            <person name="Vitorino I.R."/>
            <person name="Lage O.M."/>
        </authorList>
    </citation>
    <scope>NUCLEOTIDE SEQUENCE</scope>
    <source>
        <strain evidence="3">ICT_H6.2</strain>
    </source>
</reference>
<evidence type="ECO:0000256" key="1">
    <source>
        <dbReference type="SAM" id="MobiDB-lite"/>
    </source>
</evidence>
<keyword evidence="2" id="KW-0812">Transmembrane</keyword>
<dbReference type="Pfam" id="PF16980">
    <property type="entry name" value="CitMHS_2"/>
    <property type="match status" value="1"/>
</dbReference>
<keyword evidence="4" id="KW-1185">Reference proteome</keyword>